<organism evidence="9 10">
    <name type="scientific">Scheffersomyces spartinae</name>
    <dbReference type="NCBI Taxonomy" id="45513"/>
    <lineage>
        <taxon>Eukaryota</taxon>
        <taxon>Fungi</taxon>
        <taxon>Dikarya</taxon>
        <taxon>Ascomycota</taxon>
        <taxon>Saccharomycotina</taxon>
        <taxon>Pichiomycetes</taxon>
        <taxon>Debaryomycetaceae</taxon>
        <taxon>Scheffersomyces</taxon>
    </lineage>
</organism>
<comment type="subcellular location">
    <subcellularLocation>
        <location evidence="1">Nucleus</location>
        <location evidence="1">Nucleolus</location>
    </subcellularLocation>
</comment>
<dbReference type="RefSeq" id="XP_043050562.1">
    <property type="nucleotide sequence ID" value="XM_043194811.1"/>
</dbReference>
<dbReference type="OrthoDB" id="4096at2759"/>
<keyword evidence="2" id="KW-0690">Ribosome biogenesis</keyword>
<dbReference type="GeneID" id="66117501"/>
<evidence type="ECO:0000256" key="1">
    <source>
        <dbReference type="ARBA" id="ARBA00004604"/>
    </source>
</evidence>
<dbReference type="InterPro" id="IPR001680">
    <property type="entry name" value="WD40_rpt"/>
</dbReference>
<dbReference type="SUPFAM" id="SSF82171">
    <property type="entry name" value="DPP6 N-terminal domain-like"/>
    <property type="match status" value="1"/>
</dbReference>
<dbReference type="GO" id="GO:0045943">
    <property type="term" value="P:positive regulation of transcription by RNA polymerase I"/>
    <property type="evidence" value="ECO:0007669"/>
    <property type="project" value="InterPro"/>
</dbReference>
<comment type="caution">
    <text evidence="9">The sequence shown here is derived from an EMBL/GenBank/DDBJ whole genome shotgun (WGS) entry which is preliminary data.</text>
</comment>
<evidence type="ECO:0000256" key="8">
    <source>
        <dbReference type="PROSITE-ProRule" id="PRU00221"/>
    </source>
</evidence>
<feature type="repeat" description="WD" evidence="8">
    <location>
        <begin position="248"/>
        <end position="289"/>
    </location>
</feature>
<reference evidence="9" key="1">
    <citation type="submission" date="2021-03" db="EMBL/GenBank/DDBJ databases">
        <authorList>
            <person name="Palmer J.M."/>
        </authorList>
    </citation>
    <scope>NUCLEOTIDE SEQUENCE</scope>
    <source>
        <strain evidence="9">ARV_011</strain>
    </source>
</reference>
<keyword evidence="5" id="KW-0677">Repeat</keyword>
<evidence type="ECO:0000256" key="2">
    <source>
        <dbReference type="ARBA" id="ARBA00022517"/>
    </source>
</evidence>
<keyword evidence="3" id="KW-0698">rRNA processing</keyword>
<dbReference type="PANTHER" id="PTHR44215">
    <property type="entry name" value="WD REPEAT-CONTAINING PROTEIN 75"/>
    <property type="match status" value="1"/>
</dbReference>
<keyword evidence="4 8" id="KW-0853">WD repeat</keyword>
<evidence type="ECO:0000256" key="4">
    <source>
        <dbReference type="ARBA" id="ARBA00022574"/>
    </source>
</evidence>
<keyword evidence="10" id="KW-1185">Reference proteome</keyword>
<dbReference type="GO" id="GO:2000234">
    <property type="term" value="P:positive regulation of rRNA processing"/>
    <property type="evidence" value="ECO:0007669"/>
    <property type="project" value="TreeGrafter"/>
</dbReference>
<evidence type="ECO:0000256" key="6">
    <source>
        <dbReference type="ARBA" id="ARBA00023163"/>
    </source>
</evidence>
<dbReference type="InterPro" id="IPR053826">
    <property type="entry name" value="WDR75"/>
</dbReference>
<name>A0A9P8AJP1_9ASCO</name>
<evidence type="ECO:0000313" key="9">
    <source>
        <dbReference type="EMBL" id="KAG7195015.1"/>
    </source>
</evidence>
<dbReference type="Proteomes" id="UP000790833">
    <property type="component" value="Unassembled WGS sequence"/>
</dbReference>
<dbReference type="EMBL" id="JAHMUF010000005">
    <property type="protein sequence ID" value="KAG7195015.1"/>
    <property type="molecule type" value="Genomic_DNA"/>
</dbReference>
<dbReference type="PANTHER" id="PTHR44215:SF1">
    <property type="entry name" value="WD REPEAT-CONTAINING PROTEIN 75"/>
    <property type="match status" value="1"/>
</dbReference>
<dbReference type="GO" id="GO:0032040">
    <property type="term" value="C:small-subunit processome"/>
    <property type="evidence" value="ECO:0007669"/>
    <property type="project" value="InterPro"/>
</dbReference>
<sequence>MWSVDILTGGTPKVLPYSQNGSMIYSVDGKHAIVALTHQIRVYFVSTRQCIKTIDIDLDELIEMRMESSSSSHLLLFKSTGEIITINWKERLAQPVLLSHQLTLDSSLLSVVHVTPEYYYMIIGKKDKKLGGGSPHTRTLVKVRKASSSSTSPIYEAKNVLRYSYSLNSSKIAFVTSDNQILLVDLSNHYKHEDTEEGIETEVISFPYKSKITCVAVSNDSTIALGTISGPIQIIYGGLNSAKPQGLLKWHIDQVKALQFTNDNTYLISGGLEKVLVFWQLETTKTQFLPRLNGTIERISIDKNKIDYYNLMLDSNELLAISAIDLISRLSITSIKPKFSNDIASTLARSTKKYLKQPQQFDLTKLKYDYTSIFEVNGKSNHLYFPNESSIQAYDVIRNEQLFVQNCAPIISTGKVRSEAKLLDPSISLLSFTNDGDWMCTFDTVSTSEVDNLLSKNDKQYALKFWRFIENKNDSSSSNSTTKKNGAGSWELSTKIIDPHGDSNPIVSIVAAPSSYYDGLAYLTVDSKGGLRLWRPRDVTTTTSTNNKQQQQTAWTIRKSRPSFAQSSSDSIDICWSRDGSLIVLGYEYSLIPIVTSTFEMVLPNDFTIPSVSGSPIKSVSIIDNNLIVLSKSRISSFNLLTGQLNELVAAVNAPKQNIAINQLTKSICLAINYYDTTKDAALVIKSKLVVFDPKSLEPIDVRDYHTGISCVRSYNSSFIFVDLDSRVGNFLSTTSSVDDQGDDDIQPQELTSAVKSMLLNAHATADIINNRNVSMKLKNISSHDDDNIAENDTISKLVDVHTFQPVFENTEGVQLETLFDRIVKILH</sequence>
<dbReference type="GO" id="GO:0006364">
    <property type="term" value="P:rRNA processing"/>
    <property type="evidence" value="ECO:0007669"/>
    <property type="project" value="UniProtKB-KW"/>
</dbReference>
<dbReference type="AlphaFoldDB" id="A0A9P8AJP1"/>
<proteinExistence type="predicted"/>
<protein>
    <submittedName>
        <fullName evidence="9">Uncharacterized protein</fullName>
    </submittedName>
</protein>
<dbReference type="Gene3D" id="2.130.10.10">
    <property type="entry name" value="YVTN repeat-like/Quinoprotein amine dehydrogenase"/>
    <property type="match status" value="1"/>
</dbReference>
<dbReference type="InterPro" id="IPR015943">
    <property type="entry name" value="WD40/YVTN_repeat-like_dom_sf"/>
</dbReference>
<dbReference type="PROSITE" id="PS50082">
    <property type="entry name" value="WD_REPEATS_2"/>
    <property type="match status" value="1"/>
</dbReference>
<keyword evidence="7" id="KW-0539">Nucleus</keyword>
<evidence type="ECO:0000313" key="10">
    <source>
        <dbReference type="Proteomes" id="UP000790833"/>
    </source>
</evidence>
<evidence type="ECO:0000256" key="5">
    <source>
        <dbReference type="ARBA" id="ARBA00022737"/>
    </source>
</evidence>
<dbReference type="GO" id="GO:0003723">
    <property type="term" value="F:RNA binding"/>
    <property type="evidence" value="ECO:0007669"/>
    <property type="project" value="InterPro"/>
</dbReference>
<dbReference type="Pfam" id="PF23869">
    <property type="entry name" value="Beta-prop_WDR75_1st"/>
    <property type="match status" value="1"/>
</dbReference>
<accession>A0A9P8AJP1</accession>
<gene>
    <name evidence="9" type="ORF">KQ657_004127</name>
</gene>
<keyword evidence="6" id="KW-0804">Transcription</keyword>
<evidence type="ECO:0000256" key="7">
    <source>
        <dbReference type="ARBA" id="ARBA00023242"/>
    </source>
</evidence>
<dbReference type="PROSITE" id="PS50294">
    <property type="entry name" value="WD_REPEATS_REGION"/>
    <property type="match status" value="1"/>
</dbReference>
<evidence type="ECO:0000256" key="3">
    <source>
        <dbReference type="ARBA" id="ARBA00022552"/>
    </source>
</evidence>